<dbReference type="AlphaFoldDB" id="A0A3S7H2S6"/>
<dbReference type="EMBL" id="WERV01000003">
    <property type="protein sequence ID" value="MDV7714929.1"/>
    <property type="molecule type" value="Genomic_DNA"/>
</dbReference>
<dbReference type="Proteomes" id="UP000294726">
    <property type="component" value="Chromosome"/>
</dbReference>
<name>A0A3S7H2S6_OENOE</name>
<dbReference type="Gene3D" id="3.40.30.10">
    <property type="entry name" value="Glutaredoxin"/>
    <property type="match status" value="1"/>
</dbReference>
<gene>
    <name evidence="2" type="ORF">ATX59_00485</name>
    <name evidence="1" type="ORF">GA838_03970</name>
    <name evidence="3" type="ORF">OENI_0097</name>
</gene>
<dbReference type="SUPFAM" id="SSF52833">
    <property type="entry name" value="Thioredoxin-like"/>
    <property type="match status" value="1"/>
</dbReference>
<protein>
    <submittedName>
        <fullName evidence="1">Glutaredoxin</fullName>
    </submittedName>
</protein>
<proteinExistence type="predicted"/>
<dbReference type="Proteomes" id="UP000181728">
    <property type="component" value="Unassembled WGS sequence"/>
</dbReference>
<reference evidence="1" key="3">
    <citation type="submission" date="2019-10" db="EMBL/GenBank/DDBJ databases">
        <title>Malate fermentation in French cider.</title>
        <authorList>
            <person name="Cousin F.J."/>
            <person name="Medina Fernandez S."/>
            <person name="Misery B."/>
            <person name="Laplace J.-M."/>
            <person name="Cretenet M."/>
        </authorList>
    </citation>
    <scope>NUCLEOTIDE SEQUENCE</scope>
    <source>
        <strain evidence="1">UCMA15129</strain>
    </source>
</reference>
<reference evidence="2 4" key="1">
    <citation type="journal article" date="2016" name="BMC Genomics">
        <title>Consensus pan-genome assembly of the specialised wine bacterium Oenococcus oeni.</title>
        <authorList>
            <person name="Sternes P.R."/>
            <person name="Borneman A.R."/>
        </authorList>
    </citation>
    <scope>NUCLEOTIDE SEQUENCE [LARGE SCALE GENOMIC DNA]</scope>
    <source>
        <strain evidence="2 4">AWRIB661</strain>
    </source>
</reference>
<dbReference type="EMBL" id="LR031358">
    <property type="protein sequence ID" value="VDB97023.1"/>
    <property type="molecule type" value="Genomic_DNA"/>
</dbReference>
<dbReference type="EMBL" id="MLOK01000007">
    <property type="protein sequence ID" value="OIM22191.1"/>
    <property type="molecule type" value="Genomic_DNA"/>
</dbReference>
<reference evidence="3 5" key="2">
    <citation type="submission" date="2018-08" db="EMBL/GenBank/DDBJ databases">
        <authorList>
            <person name="Lorentzen P. G. S. M."/>
        </authorList>
    </citation>
    <scope>NUCLEOTIDE SEQUENCE [LARGE SCALE GENOMIC DNA]</scope>
    <source>
        <strain evidence="3 5">CRBO_1381</strain>
    </source>
</reference>
<evidence type="ECO:0000313" key="1">
    <source>
        <dbReference type="EMBL" id="MDV7714929.1"/>
    </source>
</evidence>
<accession>A0A3S7H2S6</accession>
<sequence length="76" mass="8907">MLVKVYTDQSIQSVATKKCLSNHHVDFKEIKAIGNKKVFDYLRKVKANMLPYVETENDSWSGYRPDKLRKMIENKS</sequence>
<evidence type="ECO:0000313" key="5">
    <source>
        <dbReference type="Proteomes" id="UP000294726"/>
    </source>
</evidence>
<dbReference type="InterPro" id="IPR036249">
    <property type="entry name" value="Thioredoxin-like_sf"/>
</dbReference>
<dbReference type="Proteomes" id="UP001281024">
    <property type="component" value="Unassembled WGS sequence"/>
</dbReference>
<evidence type="ECO:0000313" key="3">
    <source>
        <dbReference type="EMBL" id="VDB97023.1"/>
    </source>
</evidence>
<organism evidence="1 6">
    <name type="scientific">Oenococcus oeni</name>
    <name type="common">Leuconostoc oenos</name>
    <dbReference type="NCBI Taxonomy" id="1247"/>
    <lineage>
        <taxon>Bacteria</taxon>
        <taxon>Bacillati</taxon>
        <taxon>Bacillota</taxon>
        <taxon>Bacilli</taxon>
        <taxon>Lactobacillales</taxon>
        <taxon>Lactobacillaceae</taxon>
        <taxon>Oenococcus</taxon>
    </lineage>
</organism>
<evidence type="ECO:0000313" key="2">
    <source>
        <dbReference type="EMBL" id="OIM22191.1"/>
    </source>
</evidence>
<evidence type="ECO:0000313" key="4">
    <source>
        <dbReference type="Proteomes" id="UP000181728"/>
    </source>
</evidence>
<dbReference type="RefSeq" id="WP_032818903.1">
    <property type="nucleotide sequence ID" value="NZ_CP014324.1"/>
</dbReference>
<evidence type="ECO:0000313" key="6">
    <source>
        <dbReference type="Proteomes" id="UP001281024"/>
    </source>
</evidence>